<accession>A0A075EH69</accession>
<evidence type="ECO:0000313" key="5">
    <source>
        <dbReference type="EMBL" id="AIE38546.1"/>
    </source>
</evidence>
<protein>
    <submittedName>
        <fullName evidence="9">Uncharacterized protein</fullName>
    </submittedName>
</protein>
<evidence type="ECO:0000313" key="11">
    <source>
        <dbReference type="EMBL" id="AIE38804.1"/>
    </source>
</evidence>
<evidence type="ECO:0000313" key="9">
    <source>
        <dbReference type="EMBL" id="AIE38718.1"/>
    </source>
</evidence>
<evidence type="ECO:0000313" key="3">
    <source>
        <dbReference type="EMBL" id="AIE38460.1"/>
    </source>
</evidence>
<evidence type="ECO:0000313" key="7">
    <source>
        <dbReference type="EMBL" id="AIE38632.1"/>
    </source>
</evidence>
<dbReference type="EMBL" id="KF594190">
    <property type="protein sequence ID" value="AIE38632.1"/>
    <property type="molecule type" value="Genomic_DNA"/>
</dbReference>
<dbReference type="EMBL" id="KF594185">
    <property type="protein sequence ID" value="AIE38417.1"/>
    <property type="molecule type" value="Genomic_DNA"/>
</dbReference>
<dbReference type="EMBL" id="KF594184">
    <property type="protein sequence ID" value="AIE38374.1"/>
    <property type="molecule type" value="Genomic_DNA"/>
</dbReference>
<proteinExistence type="predicted"/>
<dbReference type="EMBL" id="KF594187">
    <property type="protein sequence ID" value="AIE38503.1"/>
    <property type="molecule type" value="Genomic_DNA"/>
</dbReference>
<dbReference type="EMBL" id="KF594191">
    <property type="protein sequence ID" value="AIE38675.1"/>
    <property type="molecule type" value="Genomic_DNA"/>
</dbReference>
<organism evidence="9">
    <name type="scientific">Siphovirus contig89</name>
    <dbReference type="NCBI Taxonomy" id="1518022"/>
    <lineage>
        <taxon>Viruses</taxon>
        <taxon>Duplodnaviria</taxon>
        <taxon>Heunggongvirae</taxon>
        <taxon>Uroviricota</taxon>
        <taxon>Caudoviricetes</taxon>
    </lineage>
</organism>
<dbReference type="EMBL" id="KF594193">
    <property type="protein sequence ID" value="AIE38761.1"/>
    <property type="molecule type" value="Genomic_DNA"/>
</dbReference>
<dbReference type="EMBL" id="KF594188">
    <property type="protein sequence ID" value="AIE38546.1"/>
    <property type="molecule type" value="Genomic_DNA"/>
</dbReference>
<reference evidence="9" key="1">
    <citation type="journal article" date="2014" name="ISME J.">
        <title>Human oral viruses are personal, persistent and gender-consistent.</title>
        <authorList>
            <person name="Abeles S.R."/>
            <person name="Robles-Sikisaka R."/>
            <person name="Ly M."/>
            <person name="Lum A.G."/>
            <person name="Salzman J."/>
            <person name="Boehm T.K."/>
            <person name="Pride D.T."/>
        </authorList>
    </citation>
    <scope>NUCLEOTIDE SEQUENCE</scope>
    <source>
        <strain evidence="8">Day14AM</strain>
        <strain evidence="1">Day1AM</strain>
        <strain evidence="2">Day1Noon</strain>
        <strain evidence="3">Day1PM</strain>
        <strain evidence="4">Day2AM</strain>
        <strain evidence="9">Day30AM</strain>
        <strain evidence="10">Day30Noon</strain>
        <strain evidence="5">Day4AM</strain>
        <strain evidence="11">Day60AM</strain>
        <strain evidence="6">Day7AM</strain>
        <strain evidence="7">Day7Noon</strain>
    </source>
</reference>
<sequence length="87" mass="10648">MSDHMVWAEELDVVHEPLIGTKSNSEGWVILDSSGPEFELWDYESYYNFRYKGDKRMNPVRVYDTKHFYWWFEAAEDTIHINRWPRE</sequence>
<dbReference type="EMBL" id="KF594194">
    <property type="protein sequence ID" value="AIE38804.1"/>
    <property type="molecule type" value="Genomic_DNA"/>
</dbReference>
<dbReference type="EMBL" id="KF594186">
    <property type="protein sequence ID" value="AIE38460.1"/>
    <property type="molecule type" value="Genomic_DNA"/>
</dbReference>
<evidence type="ECO:0000313" key="8">
    <source>
        <dbReference type="EMBL" id="AIE38675.1"/>
    </source>
</evidence>
<dbReference type="EMBL" id="KF594189">
    <property type="protein sequence ID" value="AIE38589.1"/>
    <property type="molecule type" value="Genomic_DNA"/>
</dbReference>
<dbReference type="EMBL" id="KF594192">
    <property type="protein sequence ID" value="AIE38718.1"/>
    <property type="molecule type" value="Genomic_DNA"/>
</dbReference>
<evidence type="ECO:0000313" key="1">
    <source>
        <dbReference type="EMBL" id="AIE38374.1"/>
    </source>
</evidence>
<evidence type="ECO:0000313" key="6">
    <source>
        <dbReference type="EMBL" id="AIE38589.1"/>
    </source>
</evidence>
<evidence type="ECO:0000313" key="2">
    <source>
        <dbReference type="EMBL" id="AIE38417.1"/>
    </source>
</evidence>
<evidence type="ECO:0000313" key="4">
    <source>
        <dbReference type="EMBL" id="AIE38503.1"/>
    </source>
</evidence>
<name>A0A075EH69_9CAUD</name>
<evidence type="ECO:0000313" key="10">
    <source>
        <dbReference type="EMBL" id="AIE38761.1"/>
    </source>
</evidence>